<keyword evidence="5" id="KW-0004">4Fe-4S</keyword>
<evidence type="ECO:0000313" key="13">
    <source>
        <dbReference type="EMBL" id="SDP83427.1"/>
    </source>
</evidence>
<sequence>MKVMNILHDSVVDGEGLRTVLFFSGCPHRCRGCHNPSSWRIENGIEMCVEEVVAAALNPLTNITLSGGEPFLQAMEVAEVAKRLKREGKNIWAYTGFTLEEIRKSGDIHKLELLSFCDVLVDGQFILSERDLTLKFRGSRNQQIHYLT</sequence>
<evidence type="ECO:0000256" key="7">
    <source>
        <dbReference type="ARBA" id="ARBA00022723"/>
    </source>
</evidence>
<dbReference type="GO" id="GO:0051539">
    <property type="term" value="F:4 iron, 4 sulfur cluster binding"/>
    <property type="evidence" value="ECO:0007669"/>
    <property type="project" value="UniProtKB-KW"/>
</dbReference>
<dbReference type="SFLD" id="SFLDG01066">
    <property type="entry name" value="organic_radical-activating_enz"/>
    <property type="match status" value="1"/>
</dbReference>
<dbReference type="RefSeq" id="WP_090856237.1">
    <property type="nucleotide sequence ID" value="NZ_FNJU01000008.1"/>
</dbReference>
<dbReference type="InterPro" id="IPR034457">
    <property type="entry name" value="Organic_radical-activating"/>
</dbReference>
<evidence type="ECO:0000256" key="2">
    <source>
        <dbReference type="ARBA" id="ARBA00003852"/>
    </source>
</evidence>
<keyword evidence="10" id="KW-0411">Iron-sulfur</keyword>
<dbReference type="NCBIfam" id="TIGR02491">
    <property type="entry name" value="NrdG"/>
    <property type="match status" value="1"/>
</dbReference>
<dbReference type="CDD" id="cd01335">
    <property type="entry name" value="Radical_SAM"/>
    <property type="match status" value="1"/>
</dbReference>
<comment type="function">
    <text evidence="2 12">Activation of anaerobic ribonucleoside-triphosphate reductase under anaerobic conditions by generation of an organic free radical, using S-adenosylmethionine and reduced flavodoxin as cosubstrates to produce 5'-deoxy-adenosine.</text>
</comment>
<dbReference type="SUPFAM" id="SSF102114">
    <property type="entry name" value="Radical SAM enzymes"/>
    <property type="match status" value="1"/>
</dbReference>
<dbReference type="PIRSF" id="PIRSF000368">
    <property type="entry name" value="NrdG"/>
    <property type="match status" value="1"/>
</dbReference>
<dbReference type="STRING" id="930152.SAMN05216565_10877"/>
<dbReference type="SFLD" id="SFLDG01063">
    <property type="entry name" value="activating_enzymes__group_1"/>
    <property type="match status" value="1"/>
</dbReference>
<evidence type="ECO:0000256" key="5">
    <source>
        <dbReference type="ARBA" id="ARBA00022485"/>
    </source>
</evidence>
<accession>A0A1H0VY21</accession>
<evidence type="ECO:0000256" key="4">
    <source>
        <dbReference type="ARBA" id="ARBA00014281"/>
    </source>
</evidence>
<comment type="similarity">
    <text evidence="3 12">Belongs to the organic radical-activating enzymes family.</text>
</comment>
<dbReference type="AlphaFoldDB" id="A0A1H0VY21"/>
<evidence type="ECO:0000256" key="3">
    <source>
        <dbReference type="ARBA" id="ARBA00009777"/>
    </source>
</evidence>
<keyword evidence="7" id="KW-0479">Metal-binding</keyword>
<dbReference type="GO" id="GO:0046872">
    <property type="term" value="F:metal ion binding"/>
    <property type="evidence" value="ECO:0007669"/>
    <property type="project" value="UniProtKB-KW"/>
</dbReference>
<dbReference type="GO" id="GO:0004748">
    <property type="term" value="F:ribonucleoside-diphosphate reductase activity, thioredoxin disulfide as acceptor"/>
    <property type="evidence" value="ECO:0007669"/>
    <property type="project" value="TreeGrafter"/>
</dbReference>
<evidence type="ECO:0000256" key="1">
    <source>
        <dbReference type="ARBA" id="ARBA00001966"/>
    </source>
</evidence>
<dbReference type="InterPro" id="IPR058240">
    <property type="entry name" value="rSAM_sf"/>
</dbReference>
<dbReference type="EMBL" id="FNJU01000008">
    <property type="protein sequence ID" value="SDP83427.1"/>
    <property type="molecule type" value="Genomic_DNA"/>
</dbReference>
<evidence type="ECO:0000256" key="8">
    <source>
        <dbReference type="ARBA" id="ARBA00023002"/>
    </source>
</evidence>
<evidence type="ECO:0000256" key="10">
    <source>
        <dbReference type="ARBA" id="ARBA00023014"/>
    </source>
</evidence>
<evidence type="ECO:0000256" key="11">
    <source>
        <dbReference type="ARBA" id="ARBA00047365"/>
    </source>
</evidence>
<evidence type="ECO:0000313" key="14">
    <source>
        <dbReference type="Proteomes" id="UP000199159"/>
    </source>
</evidence>
<organism evidence="13 14">
    <name type="scientific">Litchfieldia salsa</name>
    <dbReference type="NCBI Taxonomy" id="930152"/>
    <lineage>
        <taxon>Bacteria</taxon>
        <taxon>Bacillati</taxon>
        <taxon>Bacillota</taxon>
        <taxon>Bacilli</taxon>
        <taxon>Bacillales</taxon>
        <taxon>Bacillaceae</taxon>
        <taxon>Litchfieldia</taxon>
    </lineage>
</organism>
<dbReference type="OrthoDB" id="9782387at2"/>
<dbReference type="GO" id="GO:0043365">
    <property type="term" value="F:[formate-C-acetyltransferase]-activating enzyme activity"/>
    <property type="evidence" value="ECO:0007669"/>
    <property type="project" value="InterPro"/>
</dbReference>
<dbReference type="SFLD" id="SFLDF00299">
    <property type="entry name" value="anaerobic_ribonucleoside-triph"/>
    <property type="match status" value="1"/>
</dbReference>
<dbReference type="SFLD" id="SFLDS00029">
    <property type="entry name" value="Radical_SAM"/>
    <property type="match status" value="1"/>
</dbReference>
<comment type="cofactor">
    <cofactor evidence="1">
        <name>[4Fe-4S] cluster</name>
        <dbReference type="ChEBI" id="CHEBI:49883"/>
    </cofactor>
</comment>
<dbReference type="Gene3D" id="3.20.20.70">
    <property type="entry name" value="Aldolase class I"/>
    <property type="match status" value="1"/>
</dbReference>
<keyword evidence="9" id="KW-0408">Iron</keyword>
<dbReference type="Proteomes" id="UP000199159">
    <property type="component" value="Unassembled WGS sequence"/>
</dbReference>
<dbReference type="EC" id="1.97.1.-" evidence="12"/>
<protein>
    <recommendedName>
        <fullName evidence="4 12">Anaerobic ribonucleoside-triphosphate reductase-activating protein</fullName>
        <ecNumber evidence="12">1.97.1.-</ecNumber>
    </recommendedName>
</protein>
<evidence type="ECO:0000256" key="12">
    <source>
        <dbReference type="PIRNR" id="PIRNR000368"/>
    </source>
</evidence>
<keyword evidence="8 12" id="KW-0560">Oxidoreductase</keyword>
<dbReference type="InterPro" id="IPR013785">
    <property type="entry name" value="Aldolase_TIM"/>
</dbReference>
<dbReference type="Pfam" id="PF13353">
    <property type="entry name" value="Fer4_12"/>
    <property type="match status" value="1"/>
</dbReference>
<dbReference type="PROSITE" id="PS01087">
    <property type="entry name" value="RADICAL_ACTIVATING"/>
    <property type="match status" value="1"/>
</dbReference>
<dbReference type="PANTHER" id="PTHR30352:SF2">
    <property type="entry name" value="ANAEROBIC RIBONUCLEOSIDE-TRIPHOSPHATE REDUCTASE-ACTIVATING PROTEIN"/>
    <property type="match status" value="1"/>
</dbReference>
<keyword evidence="14" id="KW-1185">Reference proteome</keyword>
<dbReference type="InterPro" id="IPR012837">
    <property type="entry name" value="NrdG"/>
</dbReference>
<name>A0A1H0VY21_9BACI</name>
<proteinExistence type="inferred from homology"/>
<dbReference type="InterPro" id="IPR001989">
    <property type="entry name" value="Radical_activat_CS"/>
</dbReference>
<dbReference type="PANTHER" id="PTHR30352">
    <property type="entry name" value="PYRUVATE FORMATE-LYASE-ACTIVATING ENZYME"/>
    <property type="match status" value="1"/>
</dbReference>
<keyword evidence="6" id="KW-0949">S-adenosyl-L-methionine</keyword>
<dbReference type="InterPro" id="IPR007197">
    <property type="entry name" value="rSAM"/>
</dbReference>
<evidence type="ECO:0000256" key="6">
    <source>
        <dbReference type="ARBA" id="ARBA00022691"/>
    </source>
</evidence>
<comment type="catalytic activity">
    <reaction evidence="11">
        <text>glycyl-[protein] + reduced [flavodoxin] + S-adenosyl-L-methionine = glycin-2-yl radical-[protein] + semiquinone [flavodoxin] + 5'-deoxyadenosine + L-methionine + H(+)</text>
        <dbReference type="Rhea" id="RHEA:61976"/>
        <dbReference type="Rhea" id="RHEA-COMP:10622"/>
        <dbReference type="Rhea" id="RHEA-COMP:14480"/>
        <dbReference type="Rhea" id="RHEA-COMP:15993"/>
        <dbReference type="Rhea" id="RHEA-COMP:15994"/>
        <dbReference type="ChEBI" id="CHEBI:15378"/>
        <dbReference type="ChEBI" id="CHEBI:17319"/>
        <dbReference type="ChEBI" id="CHEBI:29947"/>
        <dbReference type="ChEBI" id="CHEBI:32722"/>
        <dbReference type="ChEBI" id="CHEBI:57618"/>
        <dbReference type="ChEBI" id="CHEBI:57844"/>
        <dbReference type="ChEBI" id="CHEBI:59789"/>
        <dbReference type="ChEBI" id="CHEBI:140311"/>
    </reaction>
</comment>
<evidence type="ECO:0000256" key="9">
    <source>
        <dbReference type="ARBA" id="ARBA00023004"/>
    </source>
</evidence>
<reference evidence="14" key="1">
    <citation type="submission" date="2016-10" db="EMBL/GenBank/DDBJ databases">
        <authorList>
            <person name="Varghese N."/>
            <person name="Submissions S."/>
        </authorList>
    </citation>
    <scope>NUCLEOTIDE SEQUENCE [LARGE SCALE GENOMIC DNA]</scope>
    <source>
        <strain evidence="14">IBRC-M10078</strain>
    </source>
</reference>
<gene>
    <name evidence="13" type="ORF">SAMN05216565_10877</name>
</gene>